<dbReference type="SMART" id="SM00825">
    <property type="entry name" value="PKS_KS"/>
    <property type="match status" value="1"/>
</dbReference>
<dbReference type="InterPro" id="IPR014043">
    <property type="entry name" value="Acyl_transferase_dom"/>
</dbReference>
<dbReference type="GO" id="GO:0005886">
    <property type="term" value="C:plasma membrane"/>
    <property type="evidence" value="ECO:0007669"/>
    <property type="project" value="TreeGrafter"/>
</dbReference>
<dbReference type="Gene3D" id="3.30.70.250">
    <property type="entry name" value="Malonyl-CoA ACP transacylase, ACP-binding"/>
    <property type="match status" value="1"/>
</dbReference>
<dbReference type="Gene3D" id="1.10.1200.10">
    <property type="entry name" value="ACP-like"/>
    <property type="match status" value="1"/>
</dbReference>
<dbReference type="GO" id="GO:0004312">
    <property type="term" value="F:fatty acid synthase activity"/>
    <property type="evidence" value="ECO:0007669"/>
    <property type="project" value="TreeGrafter"/>
</dbReference>
<evidence type="ECO:0000256" key="4">
    <source>
        <dbReference type="PROSITE-ProRule" id="PRU01363"/>
    </source>
</evidence>
<dbReference type="InterPro" id="IPR032821">
    <property type="entry name" value="PKS_assoc"/>
</dbReference>
<dbReference type="InterPro" id="IPR001227">
    <property type="entry name" value="Ac_transferase_dom_sf"/>
</dbReference>
<dbReference type="InterPro" id="IPR042104">
    <property type="entry name" value="PKS_dehydratase_sf"/>
</dbReference>
<dbReference type="InterPro" id="IPR057326">
    <property type="entry name" value="KR_dom"/>
</dbReference>
<keyword evidence="3" id="KW-0808">Transferase</keyword>
<sequence length="1683" mass="177081">MTFSADAPIAMIGASCRYAGDVDSLDSFWDLLVSGRETVSRVPPDRWDLATEGAGDPDDAAKAAMGCFLSQDPLAYDPAALAVNKEEAPWLDPQHRMLMELVWEACEHAGVPVDGLRGSDTGVFAAMSQNDYLLRTHRPTDQSTSWFSMMGNMHGISVGRVAFLMDWRGPTVAVDTACSSSLVATHLACQSLRLGECDLAVAAGVMLITAPEVHNLTARWLLSPTGRCHAFDQAADGYVRGEGCGAVVLKRLADAERDGDRILAVIRGSAISTDGQTSRMTAPSPVGQRTAFNAALARAGVDPADVGLVEAHAPGTRVGDPVEFESISAVYGQGRGRCALGAVKSSIGHTEPASGLAALLKAALCVNSGYIPPNLHFREWNSSIDPTGTRLFVPTELTPWPVDGGPRLAAVCSYGLGGTNVHLLVEQPPEAPAAGPAAEDDGPRVFLMSASSAGALAPSAGRLADWLTGRRVVPDDLAHTLAVRRSHGPHRLAVVAATGEEAVRRLRSYGDGQVTPGVTEGFAGTRPGAGPVWVFSGQGSQWPGMGASLLDRDAAFTEAIDELEPLIRAEAGISVRDVLASRAEVTRIDHVQPVLFATQVAMARSLCSWGARPAAVIGHSMGEVAAAVVAGALGPADAVTVICRRSAAVRRVAGQGLMASVNLPAAQIRRDLAAAGADEVEIAVLAAPRSAVVGGPPGQVRAMVDRWTRQDVLARLVNVDVASHTAQMEQFLPELRLALAGITPREPGIPLYTTVRPDPRAPGPLDADYWLANQRHPVRLAAAVEAAAADGHRLFLEVAPHPILKHAITETLADTGYADAHVLPTLRRATDDERLALATQVAATHCLGHPVDWRRRYGAGELVDPPPTTWERTRWAARTYPVRHPGQPGLERNALLGVHAPDPEDPGRHLWRATLGTGPLPWLADHRVSGVPVLPAAAVCEMALAACADLYGDGPVEITDVELRAVLPLTAEVEVNALVRGEGRWTLGTGAGDRRVVHAAATLSACAEPARPPAADIHAYLTGRGGDVEPGEFYATCRQRFGLDYGPVFRPLFRIQTEEGRRAALGHLRLDDAATVGARHLRWHPVLLDGCAQTVLACWLGATEIADGAILPVGIRAIRVFGRTRDARYCHTVLESFDERSCTASFRLLDGAGTVLAEVEGFQVRHVERELGAEEFADRLLEVRWEPEPAGGAVSGDAPAVVHRPDDHPAGGVDAARAAAEGLIDVIRASAAAPGPPPRIWVVTRSAVPVLPGESPNLTHAGLRGLVRTAAYEHPELRVTLLDVDDATGPSRIDEEIAAAAPADEIALRDGVRYTARLGRALPPVRTAAPEGDGAYIVTGGLGGLGLVTAGRLAERGAGAVVLNGRTAPGPEALRAVEAMRALGARVEVVPGDIAALGVAERLVAAATAHGHRLRGVVHAAAVIADATLGRTGPGLVERVWRAKVAGAWRLHHATLGHELDFWVGFSSLAGLVGSPGQGAYAAANAWLEAFAAWRRAQGLPGAAISWGAWRGVGRGVGLAAAGHSMISPAEGAAAFERLLTPDAPVTGYDRHNVPVLLAGYPDAARRPFFATARVQARDTPPDLLDELRAIESGHGRLMAVQARVAAEAADILGVAGRLDPHGSLVLLGLDSLLAVRLNHRIRTAVRLDIPTGALWVRPTVASLAEYVLERLGMAAHPGEEPK</sequence>
<dbReference type="InterPro" id="IPR036736">
    <property type="entry name" value="ACP-like_sf"/>
</dbReference>
<dbReference type="Gene3D" id="3.40.47.10">
    <property type="match status" value="1"/>
</dbReference>
<dbReference type="SUPFAM" id="SSF47336">
    <property type="entry name" value="ACP-like"/>
    <property type="match status" value="1"/>
</dbReference>
<evidence type="ECO:0000259" key="6">
    <source>
        <dbReference type="PROSITE" id="PS52004"/>
    </source>
</evidence>
<comment type="caution">
    <text evidence="8">The sequence shown here is derived from an EMBL/GenBank/DDBJ whole genome shotgun (WGS) entry which is preliminary data.</text>
</comment>
<dbReference type="InterPro" id="IPR049551">
    <property type="entry name" value="PKS_DH_C"/>
</dbReference>
<evidence type="ECO:0000259" key="5">
    <source>
        <dbReference type="PROSITE" id="PS50075"/>
    </source>
</evidence>
<dbReference type="Gene3D" id="3.10.129.110">
    <property type="entry name" value="Polyketide synthase dehydratase"/>
    <property type="match status" value="1"/>
</dbReference>
<dbReference type="InterPro" id="IPR016035">
    <property type="entry name" value="Acyl_Trfase/lysoPLipase"/>
</dbReference>
<feature type="domain" description="Ketosynthase family 3 (KS3)" evidence="6">
    <location>
        <begin position="6"/>
        <end position="427"/>
    </location>
</feature>
<dbReference type="Pfam" id="PF00550">
    <property type="entry name" value="PP-binding"/>
    <property type="match status" value="1"/>
</dbReference>
<dbReference type="Proteomes" id="UP000479526">
    <property type="component" value="Unassembled WGS sequence"/>
</dbReference>
<dbReference type="InterPro" id="IPR009081">
    <property type="entry name" value="PP-bd_ACP"/>
</dbReference>
<dbReference type="GO" id="GO:0006633">
    <property type="term" value="P:fatty acid biosynthetic process"/>
    <property type="evidence" value="ECO:0007669"/>
    <property type="project" value="TreeGrafter"/>
</dbReference>
<evidence type="ECO:0000313" key="9">
    <source>
        <dbReference type="Proteomes" id="UP000479526"/>
    </source>
</evidence>
<dbReference type="PROSITE" id="PS52019">
    <property type="entry name" value="PKS_MFAS_DH"/>
    <property type="match status" value="1"/>
</dbReference>
<dbReference type="Gene3D" id="3.40.50.720">
    <property type="entry name" value="NAD(P)-binding Rossmann-like Domain"/>
    <property type="match status" value="1"/>
</dbReference>
<gene>
    <name evidence="8" type="ORF">GT755_03470</name>
</gene>
<keyword evidence="2" id="KW-0597">Phosphoprotein</keyword>
<dbReference type="InterPro" id="IPR036291">
    <property type="entry name" value="NAD(P)-bd_dom_sf"/>
</dbReference>
<dbReference type="Pfam" id="PF00109">
    <property type="entry name" value="ketoacyl-synt"/>
    <property type="match status" value="1"/>
</dbReference>
<dbReference type="PANTHER" id="PTHR43775:SF37">
    <property type="entry name" value="SI:DKEY-61P9.11"/>
    <property type="match status" value="1"/>
</dbReference>
<dbReference type="InterPro" id="IPR014030">
    <property type="entry name" value="Ketoacyl_synth_N"/>
</dbReference>
<dbReference type="InterPro" id="IPR013968">
    <property type="entry name" value="PKS_KR"/>
</dbReference>
<proteinExistence type="predicted"/>
<dbReference type="SMART" id="SM00822">
    <property type="entry name" value="PKS_KR"/>
    <property type="match status" value="1"/>
</dbReference>
<feature type="region of interest" description="N-terminal hotdog fold" evidence="4">
    <location>
        <begin position="893"/>
        <end position="1010"/>
    </location>
</feature>
<evidence type="ECO:0000259" key="7">
    <source>
        <dbReference type="PROSITE" id="PS52019"/>
    </source>
</evidence>
<dbReference type="SMART" id="SM00823">
    <property type="entry name" value="PKS_PP"/>
    <property type="match status" value="1"/>
</dbReference>
<dbReference type="Pfam" id="PF00698">
    <property type="entry name" value="Acyl_transf_1"/>
    <property type="match status" value="1"/>
</dbReference>
<dbReference type="SMART" id="SM00827">
    <property type="entry name" value="PKS_AT"/>
    <property type="match status" value="1"/>
</dbReference>
<dbReference type="InterPro" id="IPR049552">
    <property type="entry name" value="PKS_DH_N"/>
</dbReference>
<dbReference type="InterPro" id="IPR016036">
    <property type="entry name" value="Malonyl_transacylase_ACP-bd"/>
</dbReference>
<evidence type="ECO:0000313" key="8">
    <source>
        <dbReference type="EMBL" id="NAS20741.1"/>
    </source>
</evidence>
<organism evidence="8 9">
    <name type="scientific">Herbidospora solisilvae</name>
    <dbReference type="NCBI Taxonomy" id="2696284"/>
    <lineage>
        <taxon>Bacteria</taxon>
        <taxon>Bacillati</taxon>
        <taxon>Actinomycetota</taxon>
        <taxon>Actinomycetes</taxon>
        <taxon>Streptosporangiales</taxon>
        <taxon>Streptosporangiaceae</taxon>
        <taxon>Herbidospora</taxon>
    </lineage>
</organism>
<dbReference type="PANTHER" id="PTHR43775">
    <property type="entry name" value="FATTY ACID SYNTHASE"/>
    <property type="match status" value="1"/>
</dbReference>
<feature type="region of interest" description="C-terminal hotdog fold" evidence="4">
    <location>
        <begin position="1025"/>
        <end position="1173"/>
    </location>
</feature>
<dbReference type="GO" id="GO:0031177">
    <property type="term" value="F:phosphopantetheine binding"/>
    <property type="evidence" value="ECO:0007669"/>
    <property type="project" value="InterPro"/>
</dbReference>
<dbReference type="GO" id="GO:0005737">
    <property type="term" value="C:cytoplasm"/>
    <property type="evidence" value="ECO:0007669"/>
    <property type="project" value="TreeGrafter"/>
</dbReference>
<feature type="domain" description="PKS/mFAS DH" evidence="7">
    <location>
        <begin position="893"/>
        <end position="1173"/>
    </location>
</feature>
<dbReference type="InterPro" id="IPR050091">
    <property type="entry name" value="PKS_NRPS_Biosynth_Enz"/>
</dbReference>
<dbReference type="CDD" id="cd08955">
    <property type="entry name" value="KR_2_FAS_SDR_x"/>
    <property type="match status" value="1"/>
</dbReference>
<dbReference type="Gene3D" id="3.40.366.10">
    <property type="entry name" value="Malonyl-Coenzyme A Acyl Carrier Protein, domain 2"/>
    <property type="match status" value="1"/>
</dbReference>
<name>A0A7C9JA84_9ACTN</name>
<dbReference type="EMBL" id="WXEW01000001">
    <property type="protein sequence ID" value="NAS20741.1"/>
    <property type="molecule type" value="Genomic_DNA"/>
</dbReference>
<dbReference type="CDD" id="cd00833">
    <property type="entry name" value="PKS"/>
    <property type="match status" value="1"/>
</dbReference>
<dbReference type="Pfam" id="PF16197">
    <property type="entry name" value="KAsynt_C_assoc"/>
    <property type="match status" value="1"/>
</dbReference>
<evidence type="ECO:0000256" key="1">
    <source>
        <dbReference type="ARBA" id="ARBA00022450"/>
    </source>
</evidence>
<dbReference type="Pfam" id="PF14765">
    <property type="entry name" value="PS-DH"/>
    <property type="match status" value="1"/>
</dbReference>
<dbReference type="SUPFAM" id="SSF53901">
    <property type="entry name" value="Thiolase-like"/>
    <property type="match status" value="1"/>
</dbReference>
<keyword evidence="9" id="KW-1185">Reference proteome</keyword>
<accession>A0A7C9JA84</accession>
<dbReference type="InterPro" id="IPR020807">
    <property type="entry name" value="PKS_DH"/>
</dbReference>
<dbReference type="FunFam" id="3.30.70.250:FF:000003">
    <property type="entry name" value="Polyketide beta-ketoacyl synthase Pks3"/>
    <property type="match status" value="1"/>
</dbReference>
<feature type="active site" description="Proton donor; for dehydratase activity" evidence="4">
    <location>
        <position position="1089"/>
    </location>
</feature>
<evidence type="ECO:0000256" key="3">
    <source>
        <dbReference type="ARBA" id="ARBA00022679"/>
    </source>
</evidence>
<dbReference type="PROSITE" id="PS50075">
    <property type="entry name" value="CARRIER"/>
    <property type="match status" value="1"/>
</dbReference>
<dbReference type="Pfam" id="PF21089">
    <property type="entry name" value="PKS_DH_N"/>
    <property type="match status" value="1"/>
</dbReference>
<dbReference type="InterPro" id="IPR016039">
    <property type="entry name" value="Thiolase-like"/>
</dbReference>
<dbReference type="Pfam" id="PF02801">
    <property type="entry name" value="Ketoacyl-synt_C"/>
    <property type="match status" value="1"/>
</dbReference>
<keyword evidence="1" id="KW-0596">Phosphopantetheine</keyword>
<dbReference type="SUPFAM" id="SSF55048">
    <property type="entry name" value="Probable ACP-binding domain of malonyl-CoA ACP transacylase"/>
    <property type="match status" value="1"/>
</dbReference>
<dbReference type="InterPro" id="IPR020841">
    <property type="entry name" value="PKS_Beta-ketoAc_synthase_dom"/>
</dbReference>
<feature type="domain" description="Carrier" evidence="5">
    <location>
        <begin position="1596"/>
        <end position="1672"/>
    </location>
</feature>
<dbReference type="InterPro" id="IPR049900">
    <property type="entry name" value="PKS_mFAS_DH"/>
</dbReference>
<dbReference type="SUPFAM" id="SSF52151">
    <property type="entry name" value="FabD/lysophospholipase-like"/>
    <property type="match status" value="1"/>
</dbReference>
<dbReference type="SMART" id="SM00826">
    <property type="entry name" value="PKS_DH"/>
    <property type="match status" value="1"/>
</dbReference>
<evidence type="ECO:0000256" key="2">
    <source>
        <dbReference type="ARBA" id="ARBA00022553"/>
    </source>
</evidence>
<dbReference type="RefSeq" id="WP_161478209.1">
    <property type="nucleotide sequence ID" value="NZ_WXEW01000001.1"/>
</dbReference>
<dbReference type="SUPFAM" id="SSF51735">
    <property type="entry name" value="NAD(P)-binding Rossmann-fold domains"/>
    <property type="match status" value="2"/>
</dbReference>
<reference evidence="8 9" key="1">
    <citation type="submission" date="2020-01" db="EMBL/GenBank/DDBJ databases">
        <title>Herbidospora sp. NEAU-GS84 nov., a novel actinomycete isolated from soil.</title>
        <authorList>
            <person name="Han L."/>
        </authorList>
    </citation>
    <scope>NUCLEOTIDE SEQUENCE [LARGE SCALE GENOMIC DNA]</scope>
    <source>
        <strain evidence="8 9">NEAU-GS84</strain>
    </source>
</reference>
<dbReference type="InterPro" id="IPR020806">
    <property type="entry name" value="PKS_PP-bd"/>
</dbReference>
<protein>
    <submittedName>
        <fullName evidence="8">SDR family NAD(P)-dependent oxidoreductase</fullName>
    </submittedName>
</protein>
<feature type="active site" description="Proton acceptor; for dehydratase activity" evidence="4">
    <location>
        <position position="926"/>
    </location>
</feature>
<dbReference type="InterPro" id="IPR014031">
    <property type="entry name" value="Ketoacyl_synth_C"/>
</dbReference>
<dbReference type="Pfam" id="PF08659">
    <property type="entry name" value="KR"/>
    <property type="match status" value="1"/>
</dbReference>
<dbReference type="PROSITE" id="PS52004">
    <property type="entry name" value="KS3_2"/>
    <property type="match status" value="1"/>
</dbReference>
<dbReference type="GO" id="GO:0071770">
    <property type="term" value="P:DIM/DIP cell wall layer assembly"/>
    <property type="evidence" value="ECO:0007669"/>
    <property type="project" value="TreeGrafter"/>
</dbReference>